<organism evidence="3 4">
    <name type="scientific">Dioscorea zingiberensis</name>
    <dbReference type="NCBI Taxonomy" id="325984"/>
    <lineage>
        <taxon>Eukaryota</taxon>
        <taxon>Viridiplantae</taxon>
        <taxon>Streptophyta</taxon>
        <taxon>Embryophyta</taxon>
        <taxon>Tracheophyta</taxon>
        <taxon>Spermatophyta</taxon>
        <taxon>Magnoliopsida</taxon>
        <taxon>Liliopsida</taxon>
        <taxon>Dioscoreales</taxon>
        <taxon>Dioscoreaceae</taxon>
        <taxon>Dioscorea</taxon>
    </lineage>
</organism>
<keyword evidence="4" id="KW-1185">Reference proteome</keyword>
<keyword evidence="2" id="KW-0732">Signal</keyword>
<gene>
    <name evidence="3" type="ORF">J5N97_002053</name>
</gene>
<evidence type="ECO:0000256" key="2">
    <source>
        <dbReference type="SAM" id="SignalP"/>
    </source>
</evidence>
<dbReference type="PANTHER" id="PTHR46929">
    <property type="entry name" value="EXPRESSED PROTEIN"/>
    <property type="match status" value="1"/>
</dbReference>
<evidence type="ECO:0000256" key="1">
    <source>
        <dbReference type="SAM" id="MobiDB-lite"/>
    </source>
</evidence>
<protein>
    <recommendedName>
        <fullName evidence="5">Myb/SANT-like domain-containing protein</fullName>
    </recommendedName>
</protein>
<evidence type="ECO:0008006" key="5">
    <source>
        <dbReference type="Google" id="ProtNLM"/>
    </source>
</evidence>
<dbReference type="PANTHER" id="PTHR46929:SF3">
    <property type="entry name" value="MYB_SANT-LIKE DOMAIN-CONTAINING PROTEIN"/>
    <property type="match status" value="1"/>
</dbReference>
<dbReference type="EMBL" id="JAGGNH010000106">
    <property type="protein sequence ID" value="KAJ0960162.1"/>
    <property type="molecule type" value="Genomic_DNA"/>
</dbReference>
<dbReference type="Proteomes" id="UP001085076">
    <property type="component" value="Unassembled WGS sequence"/>
</dbReference>
<dbReference type="AlphaFoldDB" id="A0A9D5BSX3"/>
<evidence type="ECO:0000313" key="3">
    <source>
        <dbReference type="EMBL" id="KAJ0960162.1"/>
    </source>
</evidence>
<name>A0A9D5BSX3_9LILI</name>
<feature type="region of interest" description="Disordered" evidence="1">
    <location>
        <begin position="63"/>
        <end position="84"/>
    </location>
</feature>
<feature type="region of interest" description="Disordered" evidence="1">
    <location>
        <begin position="144"/>
        <end position="200"/>
    </location>
</feature>
<feature type="compositionally biased region" description="Low complexity" evidence="1">
    <location>
        <begin position="178"/>
        <end position="193"/>
    </location>
</feature>
<evidence type="ECO:0000313" key="4">
    <source>
        <dbReference type="Proteomes" id="UP001085076"/>
    </source>
</evidence>
<feature type="chain" id="PRO_5038514514" description="Myb/SANT-like domain-containing protein" evidence="2">
    <location>
        <begin position="17"/>
        <end position="282"/>
    </location>
</feature>
<reference evidence="3 4" key="1">
    <citation type="journal article" date="2022" name="Hortic Res">
        <title>The genome of Dioscorea zingiberensis sheds light on the biosynthesis, origin and evolution of the medicinally important diosgenin saponins.</title>
        <authorList>
            <person name="Li Y."/>
            <person name="Tan C."/>
            <person name="Li Z."/>
            <person name="Guo J."/>
            <person name="Li S."/>
            <person name="Chen X."/>
            <person name="Wang C."/>
            <person name="Dai X."/>
            <person name="Yang H."/>
            <person name="Song W."/>
            <person name="Hou L."/>
            <person name="Xu J."/>
            <person name="Tong Z."/>
            <person name="Xu A."/>
            <person name="Yuan X."/>
            <person name="Wang W."/>
            <person name="Yang Q."/>
            <person name="Chen L."/>
            <person name="Sun Z."/>
            <person name="Wang K."/>
            <person name="Pan B."/>
            <person name="Chen J."/>
            <person name="Bao Y."/>
            <person name="Liu F."/>
            <person name="Qi X."/>
            <person name="Gang D.R."/>
            <person name="Wen J."/>
            <person name="Li J."/>
        </authorList>
    </citation>
    <scope>NUCLEOTIDE SEQUENCE [LARGE SCALE GENOMIC DNA]</scope>
    <source>
        <strain evidence="3">Dzin_1.0</strain>
    </source>
</reference>
<comment type="caution">
    <text evidence="3">The sequence shown here is derived from an EMBL/GenBank/DDBJ whole genome shotgun (WGS) entry which is preliminary data.</text>
</comment>
<proteinExistence type="predicted"/>
<sequence>MSSFSFPLSSLPLLLPFSLTPPFLPFSDERLSYSCAFRLIRLSPVFSVARTLHTIRMSAPLNNDTISGPSRSGHKRKGTPNKRWTQDMDNVLIPCLVDMAKAGLKGYPKAKEYLNKPIPLFEELRVVCGDDHATGEFARTIFQPFGASEQAVETETEGHDDMESDPSPGTVHHEQPINSSSNRNNRPPRASRSSNEDAAMSDIAHSIGEIAASMKRMKKKSWKDKLTDALDTLQGYSVQDMNLLYMTLRNDRPLAEGFYMRSQSLRIFFVDDFLAQRRASRP</sequence>
<dbReference type="OrthoDB" id="686209at2759"/>
<accession>A0A9D5BSX3</accession>
<feature type="signal peptide" evidence="2">
    <location>
        <begin position="1"/>
        <end position="16"/>
    </location>
</feature>